<keyword evidence="3" id="KW-0235">DNA replication</keyword>
<sequence>MNYNNYDTSYNSYGGGGGGGGGGFIPGDGSQTSPSNKRDYSQDTLRPVTIKQLLDAQEVGQEFKVDGAVVSQLTFVGQIRNIAMYATNATYRLDDGTGSIEVKQLIDADAVDQPSANKGKLVENMYCRAWGKLKSFNAKKHVYASVLRPIEDYNEISFHLLQATFVHLYHTRGPPGAAGSGGGAVTNGGQGQQGNMGGGGAGDLSSYNAVAKKVYNYLHNAEQSNEGLHQQTIAAALGVDTAEVARAGDDLLAGGLIYTTVDDQTWAVLEAD</sequence>
<comment type="subcellular location">
    <subcellularLocation>
        <location evidence="1">Nucleus</location>
    </subcellularLocation>
</comment>
<feature type="region of interest" description="Disordered" evidence="6">
    <location>
        <begin position="177"/>
        <end position="200"/>
    </location>
</feature>
<name>A0A6A6TPX4_9PLEO</name>
<dbReference type="GO" id="GO:0003697">
    <property type="term" value="F:single-stranded DNA binding"/>
    <property type="evidence" value="ECO:0007669"/>
    <property type="project" value="TreeGrafter"/>
</dbReference>
<dbReference type="PIRSF" id="PIRSF036949">
    <property type="entry name" value="RPA32"/>
    <property type="match status" value="1"/>
</dbReference>
<dbReference type="PANTHER" id="PTHR13989">
    <property type="entry name" value="REPLICATION PROTEIN A-RELATED"/>
    <property type="match status" value="1"/>
</dbReference>
<dbReference type="Gene3D" id="1.10.10.10">
    <property type="entry name" value="Winged helix-like DNA-binding domain superfamily/Winged helix DNA-binding domain"/>
    <property type="match status" value="1"/>
</dbReference>
<dbReference type="GO" id="GO:0000781">
    <property type="term" value="C:chromosome, telomeric region"/>
    <property type="evidence" value="ECO:0007669"/>
    <property type="project" value="TreeGrafter"/>
</dbReference>
<keyword evidence="4" id="KW-0238">DNA-binding</keyword>
<dbReference type="GO" id="GO:0005662">
    <property type="term" value="C:DNA replication factor A complex"/>
    <property type="evidence" value="ECO:0007669"/>
    <property type="project" value="TreeGrafter"/>
</dbReference>
<evidence type="ECO:0000313" key="9">
    <source>
        <dbReference type="Proteomes" id="UP000799324"/>
    </source>
</evidence>
<feature type="domain" description="Replication protein A C-terminal" evidence="7">
    <location>
        <begin position="167"/>
        <end position="264"/>
    </location>
</feature>
<feature type="region of interest" description="Disordered" evidence="6">
    <location>
        <begin position="21"/>
        <end position="41"/>
    </location>
</feature>
<protein>
    <submittedName>
        <fullName evidence="8">Replication protein A, subunit RPA32</fullName>
    </submittedName>
</protein>
<evidence type="ECO:0000256" key="1">
    <source>
        <dbReference type="ARBA" id="ARBA00004123"/>
    </source>
</evidence>
<reference evidence="8" key="1">
    <citation type="journal article" date="2020" name="Stud. Mycol.">
        <title>101 Dothideomycetes genomes: a test case for predicting lifestyles and emergence of pathogens.</title>
        <authorList>
            <person name="Haridas S."/>
            <person name="Albert R."/>
            <person name="Binder M."/>
            <person name="Bloem J."/>
            <person name="Labutti K."/>
            <person name="Salamov A."/>
            <person name="Andreopoulos B."/>
            <person name="Baker S."/>
            <person name="Barry K."/>
            <person name="Bills G."/>
            <person name="Bluhm B."/>
            <person name="Cannon C."/>
            <person name="Castanera R."/>
            <person name="Culley D."/>
            <person name="Daum C."/>
            <person name="Ezra D."/>
            <person name="Gonzalez J."/>
            <person name="Henrissat B."/>
            <person name="Kuo A."/>
            <person name="Liang C."/>
            <person name="Lipzen A."/>
            <person name="Lutzoni F."/>
            <person name="Magnuson J."/>
            <person name="Mondo S."/>
            <person name="Nolan M."/>
            <person name="Ohm R."/>
            <person name="Pangilinan J."/>
            <person name="Park H.-J."/>
            <person name="Ramirez L."/>
            <person name="Alfaro M."/>
            <person name="Sun H."/>
            <person name="Tritt A."/>
            <person name="Yoshinaga Y."/>
            <person name="Zwiers L.-H."/>
            <person name="Turgeon B."/>
            <person name="Goodwin S."/>
            <person name="Spatafora J."/>
            <person name="Crous P."/>
            <person name="Grigoriev I."/>
        </authorList>
    </citation>
    <scope>NUCLEOTIDE SEQUENCE</scope>
    <source>
        <strain evidence="8">CBS 122681</strain>
    </source>
</reference>
<dbReference type="GO" id="GO:0035861">
    <property type="term" value="C:site of double-strand break"/>
    <property type="evidence" value="ECO:0007669"/>
    <property type="project" value="TreeGrafter"/>
</dbReference>
<dbReference type="SUPFAM" id="SSF50249">
    <property type="entry name" value="Nucleic acid-binding proteins"/>
    <property type="match status" value="1"/>
</dbReference>
<dbReference type="CDD" id="cd04478">
    <property type="entry name" value="RPA2_DBD_D"/>
    <property type="match status" value="1"/>
</dbReference>
<dbReference type="GO" id="GO:0006289">
    <property type="term" value="P:nucleotide-excision repair"/>
    <property type="evidence" value="ECO:0007669"/>
    <property type="project" value="TreeGrafter"/>
</dbReference>
<organism evidence="8 9">
    <name type="scientific">Lophiostoma macrostomum CBS 122681</name>
    <dbReference type="NCBI Taxonomy" id="1314788"/>
    <lineage>
        <taxon>Eukaryota</taxon>
        <taxon>Fungi</taxon>
        <taxon>Dikarya</taxon>
        <taxon>Ascomycota</taxon>
        <taxon>Pezizomycotina</taxon>
        <taxon>Dothideomycetes</taxon>
        <taxon>Pleosporomycetidae</taxon>
        <taxon>Pleosporales</taxon>
        <taxon>Lophiostomataceae</taxon>
        <taxon>Lophiostoma</taxon>
    </lineage>
</organism>
<evidence type="ECO:0000256" key="6">
    <source>
        <dbReference type="SAM" id="MobiDB-lite"/>
    </source>
</evidence>
<gene>
    <name evidence="8" type="ORF">K491DRAFT_619493</name>
</gene>
<evidence type="ECO:0000256" key="4">
    <source>
        <dbReference type="ARBA" id="ARBA00023125"/>
    </source>
</evidence>
<accession>A0A6A6TPX4</accession>
<keyword evidence="9" id="KW-1185">Reference proteome</keyword>
<dbReference type="Proteomes" id="UP000799324">
    <property type="component" value="Unassembled WGS sequence"/>
</dbReference>
<evidence type="ECO:0000259" key="7">
    <source>
        <dbReference type="Pfam" id="PF08784"/>
    </source>
</evidence>
<dbReference type="PANTHER" id="PTHR13989:SF16">
    <property type="entry name" value="REPLICATION PROTEIN A2"/>
    <property type="match status" value="1"/>
</dbReference>
<dbReference type="Gene3D" id="2.40.50.140">
    <property type="entry name" value="Nucleic acid-binding proteins"/>
    <property type="match status" value="1"/>
</dbReference>
<dbReference type="InterPro" id="IPR014892">
    <property type="entry name" value="RPA_C"/>
</dbReference>
<keyword evidence="5" id="KW-0539">Nucleus</keyword>
<dbReference type="GO" id="GO:0000724">
    <property type="term" value="P:double-strand break repair via homologous recombination"/>
    <property type="evidence" value="ECO:0007669"/>
    <property type="project" value="TreeGrafter"/>
</dbReference>
<evidence type="ECO:0000256" key="3">
    <source>
        <dbReference type="ARBA" id="ARBA00022705"/>
    </source>
</evidence>
<comment type="similarity">
    <text evidence="2">Belongs to the replication factor A protein 2 family.</text>
</comment>
<dbReference type="GO" id="GO:0006260">
    <property type="term" value="P:DNA replication"/>
    <property type="evidence" value="ECO:0007669"/>
    <property type="project" value="UniProtKB-KW"/>
</dbReference>
<proteinExistence type="inferred from homology"/>
<evidence type="ECO:0000256" key="5">
    <source>
        <dbReference type="ARBA" id="ARBA00023242"/>
    </source>
</evidence>
<dbReference type="InterPro" id="IPR036390">
    <property type="entry name" value="WH_DNA-bd_sf"/>
</dbReference>
<evidence type="ECO:0000256" key="2">
    <source>
        <dbReference type="ARBA" id="ARBA00007815"/>
    </source>
</evidence>
<dbReference type="SUPFAM" id="SSF46785">
    <property type="entry name" value="Winged helix' DNA-binding domain"/>
    <property type="match status" value="1"/>
</dbReference>
<dbReference type="InterPro" id="IPR040260">
    <property type="entry name" value="RFA2-like"/>
</dbReference>
<dbReference type="InterPro" id="IPR012340">
    <property type="entry name" value="NA-bd_OB-fold"/>
</dbReference>
<dbReference type="AlphaFoldDB" id="A0A6A6TPX4"/>
<dbReference type="OrthoDB" id="25571at2759"/>
<evidence type="ECO:0000313" key="8">
    <source>
        <dbReference type="EMBL" id="KAF2661371.1"/>
    </source>
</evidence>
<dbReference type="InterPro" id="IPR036388">
    <property type="entry name" value="WH-like_DNA-bd_sf"/>
</dbReference>
<dbReference type="InterPro" id="IPR014646">
    <property type="entry name" value="Rfa2/RPA32"/>
</dbReference>
<dbReference type="EMBL" id="MU004294">
    <property type="protein sequence ID" value="KAF2661371.1"/>
    <property type="molecule type" value="Genomic_DNA"/>
</dbReference>
<dbReference type="Pfam" id="PF08784">
    <property type="entry name" value="RPA_C"/>
    <property type="match status" value="1"/>
</dbReference>